<dbReference type="PANTHER" id="PTHR11592">
    <property type="entry name" value="GLUTATHIONE PEROXIDASE"/>
    <property type="match status" value="1"/>
</dbReference>
<evidence type="ECO:0000256" key="3">
    <source>
        <dbReference type="ARBA" id="ARBA00022933"/>
    </source>
</evidence>
<protein>
    <recommendedName>
        <fullName evidence="5">Glutathione peroxidase</fullName>
    </recommendedName>
</protein>
<dbReference type="GO" id="GO:0006979">
    <property type="term" value="P:response to oxidative stress"/>
    <property type="evidence" value="ECO:0007669"/>
    <property type="project" value="InterPro"/>
</dbReference>
<dbReference type="InterPro" id="IPR029760">
    <property type="entry name" value="GPX_CS"/>
</dbReference>
<evidence type="ECO:0000256" key="4">
    <source>
        <dbReference type="ARBA" id="ARBA00023002"/>
    </source>
</evidence>
<dbReference type="PROSITE" id="PS00763">
    <property type="entry name" value="GLUTATHIONE_PEROXID_2"/>
    <property type="match status" value="1"/>
</dbReference>
<evidence type="ECO:0000256" key="2">
    <source>
        <dbReference type="ARBA" id="ARBA00022559"/>
    </source>
</evidence>
<dbReference type="SUPFAM" id="SSF53474">
    <property type="entry name" value="alpha/beta-Hydrolases"/>
    <property type="match status" value="1"/>
</dbReference>
<name>A0A0L7L3W1_OPEBR</name>
<dbReference type="Pfam" id="PF00255">
    <property type="entry name" value="GSHPx"/>
    <property type="match status" value="1"/>
</dbReference>
<gene>
    <name evidence="6" type="ORF">OBRU01_15769</name>
</gene>
<dbReference type="GO" id="GO:0004601">
    <property type="term" value="F:peroxidase activity"/>
    <property type="evidence" value="ECO:0007669"/>
    <property type="project" value="UniProtKB-KW"/>
</dbReference>
<sequence length="241" mass="27590">FSTWTNPDFKKAYDGNLLNKFSLTHLLDNVMIYWATNTITTSFRHELVHHSDSMLRLKYTRYVQSTIVHDGGHFAALENPDLLAHDVFEAVRAFRQLHGASQQHTRRAGLTPINVASQCGLTDTNYRELNELHKKYYDRGLRILAFPCNQFNSQEPGTAADIIKFTNDINIKFDLFEKVDVNGAAAAPLWQFLKQLQGGTLGDFIKWNFSKFIIDRNGMPVKRFGSNVNPKDMESDLVTYL</sequence>
<dbReference type="PRINTS" id="PR01011">
    <property type="entry name" value="GLUTPROXDASE"/>
</dbReference>
<evidence type="ECO:0000256" key="5">
    <source>
        <dbReference type="RuleBase" id="RU000499"/>
    </source>
</evidence>
<evidence type="ECO:0000313" key="6">
    <source>
        <dbReference type="EMBL" id="KOB70153.1"/>
    </source>
</evidence>
<keyword evidence="7" id="KW-1185">Reference proteome</keyword>
<evidence type="ECO:0000256" key="1">
    <source>
        <dbReference type="ARBA" id="ARBA00006926"/>
    </source>
</evidence>
<dbReference type="InterPro" id="IPR029058">
    <property type="entry name" value="AB_hydrolase_fold"/>
</dbReference>
<dbReference type="AlphaFoldDB" id="A0A0L7L3W1"/>
<accession>A0A0L7L3W1</accession>
<dbReference type="CDD" id="cd00340">
    <property type="entry name" value="GSH_Peroxidase"/>
    <property type="match status" value="1"/>
</dbReference>
<comment type="caution">
    <text evidence="6">The sequence shown here is derived from an EMBL/GenBank/DDBJ whole genome shotgun (WGS) entry which is preliminary data.</text>
</comment>
<dbReference type="SUPFAM" id="SSF52833">
    <property type="entry name" value="Thioredoxin-like"/>
    <property type="match status" value="1"/>
</dbReference>
<dbReference type="STRING" id="104452.A0A0L7L3W1"/>
<dbReference type="Proteomes" id="UP000037510">
    <property type="component" value="Unassembled WGS sequence"/>
</dbReference>
<keyword evidence="3" id="KW-0712">Selenocysteine</keyword>
<dbReference type="EMBL" id="JTDY01003101">
    <property type="protein sequence ID" value="KOB70153.1"/>
    <property type="molecule type" value="Genomic_DNA"/>
</dbReference>
<dbReference type="PROSITE" id="PS51355">
    <property type="entry name" value="GLUTATHIONE_PEROXID_3"/>
    <property type="match status" value="1"/>
</dbReference>
<comment type="similarity">
    <text evidence="1 5">Belongs to the glutathione peroxidase family.</text>
</comment>
<feature type="non-terminal residue" evidence="6">
    <location>
        <position position="1"/>
    </location>
</feature>
<dbReference type="InterPro" id="IPR036249">
    <property type="entry name" value="Thioredoxin-like_sf"/>
</dbReference>
<organism evidence="6 7">
    <name type="scientific">Operophtera brumata</name>
    <name type="common">Winter moth</name>
    <name type="synonym">Phalaena brumata</name>
    <dbReference type="NCBI Taxonomy" id="104452"/>
    <lineage>
        <taxon>Eukaryota</taxon>
        <taxon>Metazoa</taxon>
        <taxon>Ecdysozoa</taxon>
        <taxon>Arthropoda</taxon>
        <taxon>Hexapoda</taxon>
        <taxon>Insecta</taxon>
        <taxon>Pterygota</taxon>
        <taxon>Neoptera</taxon>
        <taxon>Endopterygota</taxon>
        <taxon>Lepidoptera</taxon>
        <taxon>Glossata</taxon>
        <taxon>Ditrysia</taxon>
        <taxon>Geometroidea</taxon>
        <taxon>Geometridae</taxon>
        <taxon>Larentiinae</taxon>
        <taxon>Operophtera</taxon>
    </lineage>
</organism>
<dbReference type="Gene3D" id="3.40.50.1820">
    <property type="entry name" value="alpha/beta hydrolase"/>
    <property type="match status" value="1"/>
</dbReference>
<keyword evidence="4 5" id="KW-0560">Oxidoreductase</keyword>
<dbReference type="InterPro" id="IPR000889">
    <property type="entry name" value="Glutathione_peroxidase"/>
</dbReference>
<dbReference type="PANTHER" id="PTHR11592:SF134">
    <property type="entry name" value="PHOSPHOLIPID HYDROPEROXIDE GLUTATHIONE PEROXIDASE"/>
    <property type="match status" value="1"/>
</dbReference>
<reference evidence="6 7" key="1">
    <citation type="journal article" date="2015" name="Genome Biol. Evol.">
        <title>The genome of winter moth (Operophtera brumata) provides a genomic perspective on sexual dimorphism and phenology.</title>
        <authorList>
            <person name="Derks M.F."/>
            <person name="Smit S."/>
            <person name="Salis L."/>
            <person name="Schijlen E."/>
            <person name="Bossers A."/>
            <person name="Mateman C."/>
            <person name="Pijl A.S."/>
            <person name="de Ridder D."/>
            <person name="Groenen M.A."/>
            <person name="Visser M.E."/>
            <person name="Megens H.J."/>
        </authorList>
    </citation>
    <scope>NUCLEOTIDE SEQUENCE [LARGE SCALE GENOMIC DNA]</scope>
    <source>
        <strain evidence="6">WM2013NL</strain>
        <tissue evidence="6">Head and thorax</tissue>
    </source>
</reference>
<dbReference type="Gene3D" id="3.40.30.10">
    <property type="entry name" value="Glutaredoxin"/>
    <property type="match status" value="1"/>
</dbReference>
<evidence type="ECO:0000313" key="7">
    <source>
        <dbReference type="Proteomes" id="UP000037510"/>
    </source>
</evidence>
<keyword evidence="2 5" id="KW-0575">Peroxidase</keyword>
<proteinExistence type="inferred from homology"/>